<protein>
    <submittedName>
        <fullName evidence="12">Copper resistance protein CopC</fullName>
    </submittedName>
</protein>
<feature type="transmembrane region" description="Helical" evidence="9">
    <location>
        <begin position="359"/>
        <end position="382"/>
    </location>
</feature>
<feature type="transmembrane region" description="Helical" evidence="9">
    <location>
        <begin position="318"/>
        <end position="338"/>
    </location>
</feature>
<evidence type="ECO:0000313" key="12">
    <source>
        <dbReference type="EMBL" id="MFC6904921.1"/>
    </source>
</evidence>
<evidence type="ECO:0000259" key="10">
    <source>
        <dbReference type="Pfam" id="PF04234"/>
    </source>
</evidence>
<keyword evidence="7" id="KW-0186">Copper</keyword>
<evidence type="ECO:0000256" key="4">
    <source>
        <dbReference type="ARBA" id="ARBA00022723"/>
    </source>
</evidence>
<accession>A0ABD5V523</accession>
<feature type="transmembrane region" description="Helical" evidence="9">
    <location>
        <begin position="21"/>
        <end position="47"/>
    </location>
</feature>
<feature type="transmembrane region" description="Helical" evidence="9">
    <location>
        <begin position="592"/>
        <end position="613"/>
    </location>
</feature>
<dbReference type="PANTHER" id="PTHR34820">
    <property type="entry name" value="INNER MEMBRANE PROTEIN YEBZ"/>
    <property type="match status" value="1"/>
</dbReference>
<dbReference type="EMBL" id="JBHSXQ010000002">
    <property type="protein sequence ID" value="MFC6904921.1"/>
    <property type="molecule type" value="Genomic_DNA"/>
</dbReference>
<comment type="subcellular location">
    <subcellularLocation>
        <location evidence="1">Cell membrane</location>
        <topology evidence="1">Multi-pass membrane protein</topology>
    </subcellularLocation>
</comment>
<comment type="caution">
    <text evidence="12">The sequence shown here is derived from an EMBL/GenBank/DDBJ whole genome shotgun (WGS) entry which is preliminary data.</text>
</comment>
<gene>
    <name evidence="12" type="ORF">ACFQGH_06865</name>
</gene>
<dbReference type="AlphaFoldDB" id="A0ABD5V523"/>
<evidence type="ECO:0000256" key="3">
    <source>
        <dbReference type="ARBA" id="ARBA00022692"/>
    </source>
</evidence>
<keyword evidence="4" id="KW-0479">Metal-binding</keyword>
<keyword evidence="13" id="KW-1185">Reference proteome</keyword>
<evidence type="ECO:0000256" key="1">
    <source>
        <dbReference type="ARBA" id="ARBA00004651"/>
    </source>
</evidence>
<keyword evidence="2" id="KW-1003">Cell membrane</keyword>
<dbReference type="Pfam" id="PF04234">
    <property type="entry name" value="CopC"/>
    <property type="match status" value="1"/>
</dbReference>
<dbReference type="InterPro" id="IPR032694">
    <property type="entry name" value="CopC/D"/>
</dbReference>
<evidence type="ECO:0000256" key="7">
    <source>
        <dbReference type="ARBA" id="ARBA00023008"/>
    </source>
</evidence>
<dbReference type="Pfam" id="PF05425">
    <property type="entry name" value="CopD"/>
    <property type="match status" value="1"/>
</dbReference>
<dbReference type="RefSeq" id="WP_340603437.1">
    <property type="nucleotide sequence ID" value="NZ_JBBMXV010000002.1"/>
</dbReference>
<feature type="transmembrane region" description="Helical" evidence="9">
    <location>
        <begin position="253"/>
        <end position="273"/>
    </location>
</feature>
<keyword evidence="8 9" id="KW-0472">Membrane</keyword>
<dbReference type="Proteomes" id="UP001596312">
    <property type="component" value="Unassembled WGS sequence"/>
</dbReference>
<dbReference type="GO" id="GO:0005886">
    <property type="term" value="C:plasma membrane"/>
    <property type="evidence" value="ECO:0007669"/>
    <property type="project" value="UniProtKB-SubCell"/>
</dbReference>
<keyword evidence="6 9" id="KW-1133">Transmembrane helix</keyword>
<feature type="domain" description="CopC" evidence="10">
    <location>
        <begin position="44"/>
        <end position="141"/>
    </location>
</feature>
<organism evidence="12 13">
    <name type="scientific">Halalkalicoccus tibetensis</name>
    <dbReference type="NCBI Taxonomy" id="175632"/>
    <lineage>
        <taxon>Archaea</taxon>
        <taxon>Methanobacteriati</taxon>
        <taxon>Methanobacteriota</taxon>
        <taxon>Stenosarchaea group</taxon>
        <taxon>Halobacteria</taxon>
        <taxon>Halobacteriales</taxon>
        <taxon>Halococcaceae</taxon>
        <taxon>Halalkalicoccus</taxon>
    </lineage>
</organism>
<dbReference type="GO" id="GO:0046872">
    <property type="term" value="F:metal ion binding"/>
    <property type="evidence" value="ECO:0007669"/>
    <property type="project" value="UniProtKB-KW"/>
</dbReference>
<feature type="transmembrane region" description="Helical" evidence="9">
    <location>
        <begin position="212"/>
        <end position="233"/>
    </location>
</feature>
<feature type="transmembrane region" description="Helical" evidence="9">
    <location>
        <begin position="282"/>
        <end position="298"/>
    </location>
</feature>
<proteinExistence type="predicted"/>
<evidence type="ECO:0000256" key="5">
    <source>
        <dbReference type="ARBA" id="ARBA00022729"/>
    </source>
</evidence>
<keyword evidence="3 9" id="KW-0812">Transmembrane</keyword>
<feature type="transmembrane region" description="Helical" evidence="9">
    <location>
        <begin position="440"/>
        <end position="464"/>
    </location>
</feature>
<evidence type="ECO:0000313" key="13">
    <source>
        <dbReference type="Proteomes" id="UP001596312"/>
    </source>
</evidence>
<evidence type="ECO:0000256" key="9">
    <source>
        <dbReference type="SAM" id="Phobius"/>
    </source>
</evidence>
<name>A0ABD5V523_9EURY</name>
<dbReference type="InterPro" id="IPR014756">
    <property type="entry name" value="Ig_E-set"/>
</dbReference>
<dbReference type="Gene3D" id="2.60.40.1220">
    <property type="match status" value="1"/>
</dbReference>
<evidence type="ECO:0000256" key="2">
    <source>
        <dbReference type="ARBA" id="ARBA00022475"/>
    </source>
</evidence>
<dbReference type="SUPFAM" id="SSF81296">
    <property type="entry name" value="E set domains"/>
    <property type="match status" value="1"/>
</dbReference>
<evidence type="ECO:0000256" key="6">
    <source>
        <dbReference type="ARBA" id="ARBA00022989"/>
    </source>
</evidence>
<evidence type="ECO:0000259" key="11">
    <source>
        <dbReference type="Pfam" id="PF05425"/>
    </source>
</evidence>
<dbReference type="InterPro" id="IPR008457">
    <property type="entry name" value="Cu-R_CopD_dom"/>
</dbReference>
<feature type="transmembrane region" description="Helical" evidence="9">
    <location>
        <begin position="402"/>
        <end position="419"/>
    </location>
</feature>
<evidence type="ECO:0000256" key="8">
    <source>
        <dbReference type="ARBA" id="ARBA00023136"/>
    </source>
</evidence>
<feature type="transmembrane region" description="Helical" evidence="9">
    <location>
        <begin position="167"/>
        <end position="191"/>
    </location>
</feature>
<dbReference type="InterPro" id="IPR007348">
    <property type="entry name" value="CopC_dom"/>
</dbReference>
<keyword evidence="5" id="KW-0732">Signal</keyword>
<dbReference type="PANTHER" id="PTHR34820:SF4">
    <property type="entry name" value="INNER MEMBRANE PROTEIN YEBZ"/>
    <property type="match status" value="1"/>
</dbReference>
<dbReference type="InterPro" id="IPR014755">
    <property type="entry name" value="Cu-Rt/internalin_Ig-like"/>
</dbReference>
<sequence length="620" mass="63691">MKDDGTTTRSGVGVSRADPRWVRVALIGLVLCALLASAPLAGAHAYLNESEPGNGEAVEEVPEEVGLSFSGDGVQIAEVSVTGPDGEDVSGPAHVDPDDPRLVAAPIEEAGEGEREGIYVVEWEVLADDGHTTSGTFLFSVGDGPPDREQVIGLHEDDEEGVSGIEAAANGLVLLSLIGLVGVPVSLWIAIYPLAGRFGAPLGRAEERARTVLLASGAAMLAGVVGLGLARSASIAPSLSSSAVGRFLGTSLGALWIAQLVVAGAVVGVLLVARRRPLARRYWLGGAVAGGLAVQLSVSATSHSASLIDRFQGTATDFAHIGGAALWVGGLPALGLVLPAVLRRAEAERAVAAAAIRRFSVVVLTGVTLAVTTGLVLAAWHAPDPEGLWTTLYGTLLSAKTLLVVLALGLGGLTRAVLLRRLEDGRADVGSVVRAVRIEGGVLLAVVLVSGLLTAAPTAAVAGADGPSEATAESGNVELTVLPAEDGGSALLVDEDEPIVLDARFLADGEPVPAEEPTLLLRNDQSDVTLTTDLEETEGGVYSTVETLPAVGSWEVRVSGQVDDGYESEWFRLFNVPDHPAHDDHASEGTAFAAWLRIGALATGLLGTLAVLIETARFEQ</sequence>
<feature type="domain" description="Copper resistance protein D" evidence="11">
    <location>
        <begin position="354"/>
        <end position="453"/>
    </location>
</feature>
<reference evidence="12 13" key="1">
    <citation type="journal article" date="2019" name="Int. J. Syst. Evol. Microbiol.">
        <title>The Global Catalogue of Microorganisms (GCM) 10K type strain sequencing project: providing services to taxonomists for standard genome sequencing and annotation.</title>
        <authorList>
            <consortium name="The Broad Institute Genomics Platform"/>
            <consortium name="The Broad Institute Genome Sequencing Center for Infectious Disease"/>
            <person name="Wu L."/>
            <person name="Ma J."/>
        </authorList>
    </citation>
    <scope>NUCLEOTIDE SEQUENCE [LARGE SCALE GENOMIC DNA]</scope>
    <source>
        <strain evidence="12 13">CGMCC 1.3240</strain>
    </source>
</reference>